<dbReference type="EMBL" id="JANKHG010000018">
    <property type="protein sequence ID" value="MCR2747080.1"/>
    <property type="molecule type" value="Genomic_DNA"/>
</dbReference>
<dbReference type="CDD" id="cd16442">
    <property type="entry name" value="BPL"/>
    <property type="match status" value="1"/>
</dbReference>
<dbReference type="Gene3D" id="2.30.30.100">
    <property type="match status" value="1"/>
</dbReference>
<keyword evidence="9" id="KW-1185">Reference proteome</keyword>
<evidence type="ECO:0000313" key="8">
    <source>
        <dbReference type="EMBL" id="MCR2747080.1"/>
    </source>
</evidence>
<accession>A0ABT1XIH9</accession>
<dbReference type="SUPFAM" id="SSF55681">
    <property type="entry name" value="Class II aaRS and biotin synthetases"/>
    <property type="match status" value="1"/>
</dbReference>
<keyword evidence="3" id="KW-0067">ATP-binding</keyword>
<dbReference type="Pfam" id="PF03099">
    <property type="entry name" value="BPL_LplA_LipB"/>
    <property type="match status" value="1"/>
</dbReference>
<organism evidence="8 9">
    <name type="scientific">Limnobacter parvus</name>
    <dbReference type="NCBI Taxonomy" id="2939690"/>
    <lineage>
        <taxon>Bacteria</taxon>
        <taxon>Pseudomonadati</taxon>
        <taxon>Pseudomonadota</taxon>
        <taxon>Betaproteobacteria</taxon>
        <taxon>Burkholderiales</taxon>
        <taxon>Burkholderiaceae</taxon>
        <taxon>Limnobacter</taxon>
    </lineage>
</organism>
<feature type="domain" description="BPL/LPL catalytic" evidence="7">
    <location>
        <begin position="1"/>
        <end position="183"/>
    </location>
</feature>
<dbReference type="EC" id="6.3.4.15" evidence="5"/>
<evidence type="ECO:0000256" key="2">
    <source>
        <dbReference type="ARBA" id="ARBA00022741"/>
    </source>
</evidence>
<dbReference type="InterPro" id="IPR003142">
    <property type="entry name" value="BPL_C"/>
</dbReference>
<protein>
    <recommendedName>
        <fullName evidence="5">biotin--[biotin carboxyl-carrier protein] ligase</fullName>
        <ecNumber evidence="5">6.3.4.15</ecNumber>
    </recommendedName>
</protein>
<comment type="caution">
    <text evidence="8">The sequence shown here is derived from an EMBL/GenBank/DDBJ whole genome shotgun (WGS) entry which is preliminary data.</text>
</comment>
<gene>
    <name evidence="8" type="ORF">NSP04_10525</name>
</gene>
<dbReference type="Gene3D" id="3.30.930.10">
    <property type="entry name" value="Bira Bifunctional Protein, Domain 2"/>
    <property type="match status" value="1"/>
</dbReference>
<keyword evidence="2" id="KW-0547">Nucleotide-binding</keyword>
<dbReference type="Proteomes" id="UP001165267">
    <property type="component" value="Unassembled WGS sequence"/>
</dbReference>
<evidence type="ECO:0000256" key="3">
    <source>
        <dbReference type="ARBA" id="ARBA00022840"/>
    </source>
</evidence>
<dbReference type="InterPro" id="IPR008988">
    <property type="entry name" value="Transcriptional_repressor_C"/>
</dbReference>
<dbReference type="Pfam" id="PF02237">
    <property type="entry name" value="BPL_C"/>
    <property type="match status" value="1"/>
</dbReference>
<dbReference type="NCBIfam" id="TIGR00121">
    <property type="entry name" value="birA_ligase"/>
    <property type="match status" value="1"/>
</dbReference>
<proteinExistence type="predicted"/>
<evidence type="ECO:0000256" key="6">
    <source>
        <dbReference type="ARBA" id="ARBA00047846"/>
    </source>
</evidence>
<sequence>MLTQADVHWIELDSVDSTNDYLTRAYQQSRVSGCVAVLAHAQTAGRGRSGRSWQSAPGASLCLSLGMPLAGYQLPFLPLCVGVAVAQVLEMLNLPVRLKWPNDLLIDDQKLGGVLCESFQTDGGPVTVMGVGLNLLPMNVPDALSGQGATSLAASLPEGATPSALTLAQSIIPSVLNLINQAQQQGVAAVFNLFTQRDAWLGREVQVLDQGEVCYMGKAMGINEHGAYLVNTTGGLRALNAGDLSLRVNA</sequence>
<dbReference type="InterPro" id="IPR004408">
    <property type="entry name" value="Biotin_CoA_COase_ligase"/>
</dbReference>
<keyword evidence="4" id="KW-0092">Biotin</keyword>
<evidence type="ECO:0000256" key="5">
    <source>
        <dbReference type="ARBA" id="ARBA00024227"/>
    </source>
</evidence>
<dbReference type="PANTHER" id="PTHR12835:SF5">
    <property type="entry name" value="BIOTIN--PROTEIN LIGASE"/>
    <property type="match status" value="1"/>
</dbReference>
<name>A0ABT1XIH9_9BURK</name>
<dbReference type="InterPro" id="IPR004143">
    <property type="entry name" value="BPL_LPL_catalytic"/>
</dbReference>
<dbReference type="PANTHER" id="PTHR12835">
    <property type="entry name" value="BIOTIN PROTEIN LIGASE"/>
    <property type="match status" value="1"/>
</dbReference>
<keyword evidence="1 8" id="KW-0436">Ligase</keyword>
<dbReference type="InterPro" id="IPR045864">
    <property type="entry name" value="aa-tRNA-synth_II/BPL/LPL"/>
</dbReference>
<evidence type="ECO:0000256" key="1">
    <source>
        <dbReference type="ARBA" id="ARBA00022598"/>
    </source>
</evidence>
<comment type="catalytic activity">
    <reaction evidence="6">
        <text>biotin + L-lysyl-[protein] + ATP = N(6)-biotinyl-L-lysyl-[protein] + AMP + diphosphate + H(+)</text>
        <dbReference type="Rhea" id="RHEA:11756"/>
        <dbReference type="Rhea" id="RHEA-COMP:9752"/>
        <dbReference type="Rhea" id="RHEA-COMP:10505"/>
        <dbReference type="ChEBI" id="CHEBI:15378"/>
        <dbReference type="ChEBI" id="CHEBI:29969"/>
        <dbReference type="ChEBI" id="CHEBI:30616"/>
        <dbReference type="ChEBI" id="CHEBI:33019"/>
        <dbReference type="ChEBI" id="CHEBI:57586"/>
        <dbReference type="ChEBI" id="CHEBI:83144"/>
        <dbReference type="ChEBI" id="CHEBI:456215"/>
        <dbReference type="EC" id="6.3.4.15"/>
    </reaction>
</comment>
<dbReference type="SUPFAM" id="SSF50037">
    <property type="entry name" value="C-terminal domain of transcriptional repressors"/>
    <property type="match status" value="1"/>
</dbReference>
<dbReference type="PROSITE" id="PS51733">
    <property type="entry name" value="BPL_LPL_CATALYTIC"/>
    <property type="match status" value="1"/>
</dbReference>
<reference evidence="8" key="1">
    <citation type="submission" date="2022-07" db="EMBL/GenBank/DDBJ databases">
        <authorList>
            <person name="Xamxidin M."/>
        </authorList>
    </citation>
    <scope>NUCLEOTIDE SEQUENCE</scope>
    <source>
        <strain evidence="8">YS8-69</strain>
    </source>
</reference>
<evidence type="ECO:0000313" key="9">
    <source>
        <dbReference type="Proteomes" id="UP001165267"/>
    </source>
</evidence>
<dbReference type="GO" id="GO:0004077">
    <property type="term" value="F:biotin--[biotin carboxyl-carrier protein] ligase activity"/>
    <property type="evidence" value="ECO:0007669"/>
    <property type="project" value="UniProtKB-EC"/>
</dbReference>
<evidence type="ECO:0000256" key="4">
    <source>
        <dbReference type="ARBA" id="ARBA00023267"/>
    </source>
</evidence>
<dbReference type="RefSeq" id="WP_257512311.1">
    <property type="nucleotide sequence ID" value="NZ_JANKHG010000018.1"/>
</dbReference>
<evidence type="ECO:0000259" key="7">
    <source>
        <dbReference type="PROSITE" id="PS51733"/>
    </source>
</evidence>